<proteinExistence type="predicted"/>
<keyword evidence="2" id="KW-1185">Reference proteome</keyword>
<organism evidence="1 2">
    <name type="scientific">Zarea fungicola</name>
    <dbReference type="NCBI Taxonomy" id="93591"/>
    <lineage>
        <taxon>Eukaryota</taxon>
        <taxon>Fungi</taxon>
        <taxon>Dikarya</taxon>
        <taxon>Ascomycota</taxon>
        <taxon>Pezizomycotina</taxon>
        <taxon>Sordariomycetes</taxon>
        <taxon>Hypocreomycetidae</taxon>
        <taxon>Hypocreales</taxon>
        <taxon>Cordycipitaceae</taxon>
        <taxon>Zarea</taxon>
    </lineage>
</organism>
<evidence type="ECO:0000313" key="1">
    <source>
        <dbReference type="EMBL" id="KAJ2975244.1"/>
    </source>
</evidence>
<name>A0ACC1N8J8_9HYPO</name>
<accession>A0ACC1N8J8</accession>
<comment type="caution">
    <text evidence="1">The sequence shown here is derived from an EMBL/GenBank/DDBJ whole genome shotgun (WGS) entry which is preliminary data.</text>
</comment>
<evidence type="ECO:0000313" key="2">
    <source>
        <dbReference type="Proteomes" id="UP001143910"/>
    </source>
</evidence>
<gene>
    <name evidence="1" type="ORF">NQ176_g5627</name>
</gene>
<dbReference type="Proteomes" id="UP001143910">
    <property type="component" value="Unassembled WGS sequence"/>
</dbReference>
<reference evidence="1" key="1">
    <citation type="submission" date="2022-08" db="EMBL/GenBank/DDBJ databases">
        <title>Genome Sequence of Lecanicillium fungicola.</title>
        <authorList>
            <person name="Buettner E."/>
        </authorList>
    </citation>
    <scope>NUCLEOTIDE SEQUENCE</scope>
    <source>
        <strain evidence="1">Babe33</strain>
    </source>
</reference>
<sequence>MYNFKATPSSTALIHEEFTMSSDQGFFSMTRLASLRYGKFRYNSPWTQVCLVGFLAFCSVGMHSAVSGLGGGGTQDVQLSDIANSCLYACFFVAGFFSGSINNVLGPRMTFCLGGTGYALYLGALWNFQLHGTRWFLILSGALLGVSAALFWAAQGSVMMAYPLEKDKGRSFTAFWVIFQMGTLMGSSIALGIEFHSKLPAISAGVYVAFMIIMLITLLASWLVLPPHLVVRGDGSIVELHASLSPKEELHQFIKVFKDWRMVVLFPAFFASNYFYSYQGALTAHLFNARTRALVAFLTGLGSMIGSLLIGALTDILPFKRKNRALISCLVVFVLCGVVWGPGLAFQLKFDRHKPTVLGKKVPWDWTEDVAAGPIILIFGYYIIDSAFQGLSYYTMSAMTNDPFKLARMAGYYKAVQSAGAAVSFGMDAVKTSYLGEILISLLLVVLSLPLMAIVASRIRDTNYDVEVIHHIADVKSPNGNGEEQELEEQA</sequence>
<dbReference type="EMBL" id="JANJQO010000732">
    <property type="protein sequence ID" value="KAJ2975244.1"/>
    <property type="molecule type" value="Genomic_DNA"/>
</dbReference>
<protein>
    <submittedName>
        <fullName evidence="1">Uncharacterized protein</fullName>
    </submittedName>
</protein>